<proteinExistence type="predicted"/>
<sequence length="819" mass="89992">MDPLVDAVERPVDMQAGRPDDLVPTAKDGDPLFGLGAETSSVDVAASIAGDLDVAIAVDDGVLSLDVPDSFTGPLVDGVQLQDVAADDNEDDNDDLLYLDGVQLQEDVDNDDDPLVVVLPAVEGGPLDLVVIPADGDEPENTEAEPVYDYDKLRRIVANSKHGVLPLDTAEHDGELMLRDLAATSNDGIFPLLLLCDILLRVPAKTICRFRCVSTSWRSLLRHPDFLAAHRARHRRPLAPLIAATVRLDRSDGMAMGVNLLDTSGNVVKKIRSHAAVDKSSLHGTCAHGELACLIGRTDRRLRVLDVATGAAATFPTRPRGALTCTLARVPSTGEYKVLTIVLKRHKRRGDVWYHQVAMVLTLGSHGGGKWRGRGSPQVMVRRRHSDVAVVRGVAYFSMESCLHGHQPEEHVIAGFDLETEQWQPDPWYGPPVRDADAVDHADRSLAEVNGFLVAAHRDRDACTIKLWFWMNVEMETRKWFPLYKIPMTGLSFEKPLRVLDDGMIVVWSSVHGSRDGVPQIYDPSTETLTQGAVTANCYAVGAYTGCVLRVGDPRRHKTLELLAAGSSGVVRSFADSNVRADILHYLRCQPKPGSNNSSPFKLSVSLMGHTKAVNCVDWSPSHVDAEEGKEIRVFKEDQPVEVVKFNPSNSNLFLSGGSKGSLRLWDIRTGLATKEFNRSLGTILDLEFSADGKQFISSTDTTRSNVSENTIIVWDTLREVPLSNQYLMILSQFVFTYSSEVYTEAFTCPCVRYHPYEASFVAQSNGNYIAIFSARPPFKLNRRCSGGLAIAARCLCPHIVLLDAGIFEPRHAKYPLCR</sequence>
<accession>M8B1I4</accession>
<name>M8B1I4_AEGTA</name>
<dbReference type="InterPro" id="IPR036047">
    <property type="entry name" value="F-box-like_dom_sf"/>
</dbReference>
<dbReference type="InterPro" id="IPR053053">
    <property type="entry name" value="WD_repeat_protein"/>
</dbReference>
<dbReference type="Pfam" id="PF00646">
    <property type="entry name" value="F-box"/>
    <property type="match status" value="1"/>
</dbReference>
<dbReference type="AlphaFoldDB" id="M8B1I4"/>
<dbReference type="PROSITE" id="PS50294">
    <property type="entry name" value="WD_REPEATS_REGION"/>
    <property type="match status" value="1"/>
</dbReference>
<dbReference type="Pfam" id="PF00400">
    <property type="entry name" value="WD40"/>
    <property type="match status" value="2"/>
</dbReference>
<dbReference type="InterPro" id="IPR036322">
    <property type="entry name" value="WD40_repeat_dom_sf"/>
</dbReference>
<dbReference type="InterPro" id="IPR001810">
    <property type="entry name" value="F-box_dom"/>
</dbReference>
<organism evidence="1">
    <name type="scientific">Aegilops tauschii</name>
    <name type="common">Tausch's goatgrass</name>
    <name type="synonym">Aegilops squarrosa</name>
    <dbReference type="NCBI Taxonomy" id="37682"/>
    <lineage>
        <taxon>Eukaryota</taxon>
        <taxon>Viridiplantae</taxon>
        <taxon>Streptophyta</taxon>
        <taxon>Embryophyta</taxon>
        <taxon>Tracheophyta</taxon>
        <taxon>Spermatophyta</taxon>
        <taxon>Magnoliopsida</taxon>
        <taxon>Liliopsida</taxon>
        <taxon>Poales</taxon>
        <taxon>Poaceae</taxon>
        <taxon>BOP clade</taxon>
        <taxon>Pooideae</taxon>
        <taxon>Triticodae</taxon>
        <taxon>Triticeae</taxon>
        <taxon>Triticinae</taxon>
        <taxon>Aegilops</taxon>
    </lineage>
</organism>
<reference evidence="1" key="1">
    <citation type="submission" date="2015-06" db="UniProtKB">
        <authorList>
            <consortium name="EnsemblPlants"/>
        </authorList>
    </citation>
    <scope>IDENTIFICATION</scope>
</reference>
<dbReference type="PROSITE" id="PS50082">
    <property type="entry name" value="WD_REPEATS_2"/>
    <property type="match status" value="1"/>
</dbReference>
<dbReference type="SMART" id="SM00320">
    <property type="entry name" value="WD40"/>
    <property type="match status" value="2"/>
</dbReference>
<dbReference type="PANTHER" id="PTHR44566">
    <property type="entry name" value="TRANSDUCIN/WD40 REPEAT-LIKE SUPERFAMILY PROTEIN"/>
    <property type="match status" value="1"/>
</dbReference>
<dbReference type="InterPro" id="IPR015943">
    <property type="entry name" value="WD40/YVTN_repeat-like_dom_sf"/>
</dbReference>
<evidence type="ECO:0000313" key="1">
    <source>
        <dbReference type="EnsemblPlants" id="EMT07445"/>
    </source>
</evidence>
<dbReference type="SUPFAM" id="SSF50978">
    <property type="entry name" value="WD40 repeat-like"/>
    <property type="match status" value="1"/>
</dbReference>
<dbReference type="SUPFAM" id="SSF81383">
    <property type="entry name" value="F-box domain"/>
    <property type="match status" value="1"/>
</dbReference>
<dbReference type="EnsemblPlants" id="EMT07445">
    <property type="protein sequence ID" value="EMT07445"/>
    <property type="gene ID" value="F775_00672"/>
</dbReference>
<dbReference type="PANTHER" id="PTHR44566:SF1">
    <property type="entry name" value="WD REPEAT-CONTAINING PROTEIN 25"/>
    <property type="match status" value="1"/>
</dbReference>
<protein>
    <submittedName>
        <fullName evidence="1">Uncharacterized protein</fullName>
    </submittedName>
</protein>
<dbReference type="InterPro" id="IPR001680">
    <property type="entry name" value="WD40_rpt"/>
</dbReference>
<dbReference type="Gene3D" id="2.130.10.10">
    <property type="entry name" value="YVTN repeat-like/Quinoprotein amine dehydrogenase"/>
    <property type="match status" value="1"/>
</dbReference>
<dbReference type="SMART" id="SM00256">
    <property type="entry name" value="FBOX"/>
    <property type="match status" value="1"/>
</dbReference>